<reference evidence="1" key="2">
    <citation type="journal article" date="2023" name="Food Microbiol.">
        <title>Evaluation of the fermentation potential of lactic acid bacteria isolated from herbs, fruits and vegetables as starter cultures in nut-based milk alternatives.</title>
        <authorList>
            <person name="Huang W."/>
            <person name="Dong A."/>
            <person name="Pham H.T."/>
            <person name="Zhou C."/>
            <person name="Huo Z."/>
            <person name="Watjen A.P."/>
            <person name="Prakash S."/>
            <person name="Bang-Berthelsen C.H."/>
            <person name="Turner M.S."/>
        </authorList>
    </citation>
    <scope>NUCLEOTIDE SEQUENCE</scope>
    <source>
        <strain evidence="1">593</strain>
    </source>
</reference>
<dbReference type="AlphaFoldDB" id="A0AB35KAB3"/>
<proteinExistence type="predicted"/>
<dbReference type="RefSeq" id="WP_225511956.1">
    <property type="nucleotide sequence ID" value="NZ_JAOWLO010000002.1"/>
</dbReference>
<sequence>MAKELRWDEINFENYLPTESQILEAALMAELIDQDSYDDFKMFNRLVSKNQAYFYCKEDNDSYEKKEYTKINEEVVSKDITDFYVIQKNIGAFAA</sequence>
<reference evidence="1" key="1">
    <citation type="submission" date="2022-10" db="EMBL/GenBank/DDBJ databases">
        <authorList>
            <person name="Turner M.S."/>
            <person name="Huang W."/>
        </authorList>
    </citation>
    <scope>NUCLEOTIDE SEQUENCE</scope>
    <source>
        <strain evidence="1">593</strain>
    </source>
</reference>
<gene>
    <name evidence="1" type="ORF">OGZ38_03370</name>
</gene>
<accession>A0AB35KAB3</accession>
<evidence type="ECO:0000313" key="2">
    <source>
        <dbReference type="Proteomes" id="UP001152820"/>
    </source>
</evidence>
<dbReference type="EMBL" id="JAOWLO010000002">
    <property type="protein sequence ID" value="MDG5048192.1"/>
    <property type="molecule type" value="Genomic_DNA"/>
</dbReference>
<evidence type="ECO:0000313" key="1">
    <source>
        <dbReference type="EMBL" id="MDG5048192.1"/>
    </source>
</evidence>
<comment type="caution">
    <text evidence="1">The sequence shown here is derived from an EMBL/GenBank/DDBJ whole genome shotgun (WGS) entry which is preliminary data.</text>
</comment>
<name>A0AB35KAB3_9LACT</name>
<dbReference type="Proteomes" id="UP001152820">
    <property type="component" value="Unassembled WGS sequence"/>
</dbReference>
<organism evidence="1 2">
    <name type="scientific">Lactococcus lactis</name>
    <dbReference type="NCBI Taxonomy" id="1358"/>
    <lineage>
        <taxon>Bacteria</taxon>
        <taxon>Bacillati</taxon>
        <taxon>Bacillota</taxon>
        <taxon>Bacilli</taxon>
        <taxon>Lactobacillales</taxon>
        <taxon>Streptococcaceae</taxon>
        <taxon>Lactococcus</taxon>
    </lineage>
</organism>
<protein>
    <submittedName>
        <fullName evidence="1">Uncharacterized protein</fullName>
    </submittedName>
</protein>